<evidence type="ECO:0000313" key="2">
    <source>
        <dbReference type="Proteomes" id="UP000694892"/>
    </source>
</evidence>
<evidence type="ECO:0000313" key="1">
    <source>
        <dbReference type="EMBL" id="OCT74681.1"/>
    </source>
</evidence>
<protein>
    <submittedName>
        <fullName evidence="1">Uncharacterized protein</fullName>
    </submittedName>
</protein>
<proteinExistence type="predicted"/>
<organism evidence="1 2">
    <name type="scientific">Xenopus laevis</name>
    <name type="common">African clawed frog</name>
    <dbReference type="NCBI Taxonomy" id="8355"/>
    <lineage>
        <taxon>Eukaryota</taxon>
        <taxon>Metazoa</taxon>
        <taxon>Chordata</taxon>
        <taxon>Craniata</taxon>
        <taxon>Vertebrata</taxon>
        <taxon>Euteleostomi</taxon>
        <taxon>Amphibia</taxon>
        <taxon>Batrachia</taxon>
        <taxon>Anura</taxon>
        <taxon>Pipoidea</taxon>
        <taxon>Pipidae</taxon>
        <taxon>Xenopodinae</taxon>
        <taxon>Xenopus</taxon>
        <taxon>Xenopus</taxon>
    </lineage>
</organism>
<dbReference type="Proteomes" id="UP000694892">
    <property type="component" value="Chromosome 6S"/>
</dbReference>
<accession>A0A974CM20</accession>
<dbReference type="EMBL" id="CM004477">
    <property type="protein sequence ID" value="OCT74681.1"/>
    <property type="molecule type" value="Genomic_DNA"/>
</dbReference>
<name>A0A974CM20_XENLA</name>
<gene>
    <name evidence="1" type="ORF">XELAEV_18033668mg</name>
</gene>
<sequence>MKMFSLDRPNMTQKKHGDIGVSLPALIYTLSPVSLMSGFRIPCKISVCVHYKHSHKQCSMADKTDTFVSLLLPLSTSTQNTLRGRDKMI</sequence>
<reference evidence="2" key="1">
    <citation type="journal article" date="2016" name="Nature">
        <title>Genome evolution in the allotetraploid frog Xenopus laevis.</title>
        <authorList>
            <person name="Session A.M."/>
            <person name="Uno Y."/>
            <person name="Kwon T."/>
            <person name="Chapman J.A."/>
            <person name="Toyoda A."/>
            <person name="Takahashi S."/>
            <person name="Fukui A."/>
            <person name="Hikosaka A."/>
            <person name="Suzuki A."/>
            <person name="Kondo M."/>
            <person name="van Heeringen S.J."/>
            <person name="Quigley I."/>
            <person name="Heinz S."/>
            <person name="Ogino H."/>
            <person name="Ochi H."/>
            <person name="Hellsten U."/>
            <person name="Lyons J.B."/>
            <person name="Simakov O."/>
            <person name="Putnam N."/>
            <person name="Stites J."/>
            <person name="Kuroki Y."/>
            <person name="Tanaka T."/>
            <person name="Michiue T."/>
            <person name="Watanabe M."/>
            <person name="Bogdanovic O."/>
            <person name="Lister R."/>
            <person name="Georgiou G."/>
            <person name="Paranjpe S.S."/>
            <person name="van Kruijsbergen I."/>
            <person name="Shu S."/>
            <person name="Carlson J."/>
            <person name="Kinoshita T."/>
            <person name="Ohta Y."/>
            <person name="Mawaribuchi S."/>
            <person name="Jenkins J."/>
            <person name="Grimwood J."/>
            <person name="Schmutz J."/>
            <person name="Mitros T."/>
            <person name="Mozaffari S.V."/>
            <person name="Suzuki Y."/>
            <person name="Haramoto Y."/>
            <person name="Yamamoto T.S."/>
            <person name="Takagi C."/>
            <person name="Heald R."/>
            <person name="Miller K."/>
            <person name="Haudenschild C."/>
            <person name="Kitzman J."/>
            <person name="Nakayama T."/>
            <person name="Izutsu Y."/>
            <person name="Robert J."/>
            <person name="Fortriede J."/>
            <person name="Burns K."/>
            <person name="Lotay V."/>
            <person name="Karimi K."/>
            <person name="Yasuoka Y."/>
            <person name="Dichmann D.S."/>
            <person name="Flajnik M.F."/>
            <person name="Houston D.W."/>
            <person name="Shendure J."/>
            <person name="DuPasquier L."/>
            <person name="Vize P.D."/>
            <person name="Zorn A.M."/>
            <person name="Ito M."/>
            <person name="Marcotte E.M."/>
            <person name="Wallingford J.B."/>
            <person name="Ito Y."/>
            <person name="Asashima M."/>
            <person name="Ueno N."/>
            <person name="Matsuda Y."/>
            <person name="Veenstra G.J."/>
            <person name="Fujiyama A."/>
            <person name="Harland R.M."/>
            <person name="Taira M."/>
            <person name="Rokhsar D.S."/>
        </authorList>
    </citation>
    <scope>NUCLEOTIDE SEQUENCE [LARGE SCALE GENOMIC DNA]</scope>
    <source>
        <strain evidence="2">J</strain>
    </source>
</reference>
<dbReference type="AlphaFoldDB" id="A0A974CM20"/>